<feature type="region of interest" description="Disordered" evidence="1">
    <location>
        <begin position="514"/>
        <end position="612"/>
    </location>
</feature>
<keyword evidence="3" id="KW-1185">Reference proteome</keyword>
<gene>
    <name evidence="2" type="ORF">cubi_02793</name>
</gene>
<dbReference type="EMBL" id="LRBP01000013">
    <property type="protein sequence ID" value="OII73991.1"/>
    <property type="molecule type" value="Genomic_DNA"/>
</dbReference>
<feature type="region of interest" description="Disordered" evidence="1">
    <location>
        <begin position="951"/>
        <end position="978"/>
    </location>
</feature>
<feature type="compositionally biased region" description="Polar residues" evidence="1">
    <location>
        <begin position="535"/>
        <end position="568"/>
    </location>
</feature>
<evidence type="ECO:0000313" key="2">
    <source>
        <dbReference type="EMBL" id="OII73991.1"/>
    </source>
</evidence>
<organism evidence="2 3">
    <name type="scientific">Cryptosporidium ubiquitum</name>
    <dbReference type="NCBI Taxonomy" id="857276"/>
    <lineage>
        <taxon>Eukaryota</taxon>
        <taxon>Sar</taxon>
        <taxon>Alveolata</taxon>
        <taxon>Apicomplexa</taxon>
        <taxon>Conoidasida</taxon>
        <taxon>Coccidia</taxon>
        <taxon>Eucoccidiorida</taxon>
        <taxon>Eimeriorina</taxon>
        <taxon>Cryptosporidiidae</taxon>
        <taxon>Cryptosporidium</taxon>
    </lineage>
</organism>
<dbReference type="AlphaFoldDB" id="A0A1J4MJ13"/>
<evidence type="ECO:0000256" key="1">
    <source>
        <dbReference type="SAM" id="MobiDB-lite"/>
    </source>
</evidence>
<feature type="compositionally biased region" description="Polar residues" evidence="1">
    <location>
        <begin position="657"/>
        <end position="668"/>
    </location>
</feature>
<sequence>MTELEDSINEISSHEWESNLAKIICGSLVSLNELIEDISDEDLNEVLSDQNKFCVFECFFEPLLYYKNKHNLPPNMPKSNDESNEGEFILKNPLYSESENKDLGELFRFGKTPKVSIQELFGFVLSVLHFGGFNVSSFVLSVINMAKFVEKIKIPICQHNWRPIFITSLLLSDKLWDDSCAKSGDLARTVGFISPKTLKYLELIFCEELDWKITFKLDTIKAFISKIVNTKLDSELIERVISSETYQSYCYEGIHDQNAVKYGVSVEKLENKNMMNNSLQSLELAKINNQKIGQKFNQTMNNYRKRSESPSFFNNQNQHQRIPPSILHQPQLQRGMSFHGNHRPFNTQAANSAFINTTATAMPRPMGNQTIIPTSFGANQHHLNLQNSNVKRPSVPMLTPSGGYTTLNRSFYSPARNQMSVNNNNNNSNAVYGSSLNLKNNIASLTSPKSNFTNKTHQYPGLSAVVKTPNSNTLALGRNSNGENFPIGNYIRSVTPDTHFKNKVINSAKNPEVAHSNSNVNLNLSSSNERGRDTSCLSNLKHPTTFHTATRMNSNPNIEQKPSSQSRYSGLIKRSSSEHSRLNPANSQGNQHITQQLPRPPPVPQFRRGGEDGFFSMARNKVSSAFSSITRTFGLSSPESNQINENHFQESNIVLSNSNQISPTNNPNKCELKPVESESSLTKRKIESNSSQDFNQQTSFQEFTHQSNSALISTSSKPAFSNSNQRNLSMPPKSNPVLSQLSEDQQKSALVNKIGITSSSNSCSGVEKTPTQVLSEHHFRALSTERTCINNHNNHQHLFLRQSLGTGYNQIVKNVSSTPNSIPEKQPPVSLSAAWTSNSSYIRAPQTLLHKPSSLSDRFGGNMHVNTGRQSVGRTASQVQNMVSQTPSIGSELFGRAGKTARIGTGVSLNRNMSLVGKNVHSQETNQVNSTQATGTRVPNGIIGSLFNGKPRMQSSGPSNPANTGLRPVSMQPASSKGIFSSSSVSKSSLFSVDNLINPISSFLKGKSPSISSSILKTPGVQIGSGPISTFGLSVRK</sequence>
<name>A0A1J4MJ13_9CRYT</name>
<accession>A0A1J4MJ13</accession>
<protein>
    <submittedName>
        <fullName evidence="2">Cyclin</fullName>
    </submittedName>
</protein>
<feature type="compositionally biased region" description="Polar residues" evidence="1">
    <location>
        <begin position="714"/>
        <end position="728"/>
    </location>
</feature>
<dbReference type="InterPro" id="IPR036915">
    <property type="entry name" value="Cyclin-like_sf"/>
</dbReference>
<feature type="compositionally biased region" description="Polar residues" evidence="1">
    <location>
        <begin position="583"/>
        <end position="597"/>
    </location>
</feature>
<feature type="compositionally biased region" description="Polar residues" evidence="1">
    <location>
        <begin position="953"/>
        <end position="963"/>
    </location>
</feature>
<dbReference type="VEuPathDB" id="CryptoDB:cubi_02793"/>
<proteinExistence type="predicted"/>
<dbReference type="OrthoDB" id="10250320at2759"/>
<dbReference type="GeneID" id="39979583"/>
<evidence type="ECO:0000313" key="3">
    <source>
        <dbReference type="Proteomes" id="UP000186176"/>
    </source>
</evidence>
<dbReference type="SUPFAM" id="SSF47954">
    <property type="entry name" value="Cyclin-like"/>
    <property type="match status" value="1"/>
</dbReference>
<dbReference type="Gene3D" id="1.10.472.10">
    <property type="entry name" value="Cyclin-like"/>
    <property type="match status" value="1"/>
</dbReference>
<reference evidence="2 3" key="1">
    <citation type="submission" date="2016-10" db="EMBL/GenBank/DDBJ databases">
        <title>Reductive evolution of mitochondrial metabolism and differential evolution of invasion-related proteins in Cryptosporidium.</title>
        <authorList>
            <person name="Liu S."/>
            <person name="Roellig D.M."/>
            <person name="Guo Y."/>
            <person name="Li N."/>
            <person name="Frace M.A."/>
            <person name="Tang K."/>
            <person name="Zhang L."/>
            <person name="Feng Y."/>
            <person name="Xiao L."/>
        </authorList>
    </citation>
    <scope>NUCLEOTIDE SEQUENCE [LARGE SCALE GENOMIC DNA]</scope>
    <source>
        <strain evidence="2">39726</strain>
    </source>
</reference>
<dbReference type="Proteomes" id="UP000186176">
    <property type="component" value="Unassembled WGS sequence"/>
</dbReference>
<feature type="region of interest" description="Disordered" evidence="1">
    <location>
        <begin position="657"/>
        <end position="695"/>
    </location>
</feature>
<comment type="caution">
    <text evidence="2">The sequence shown here is derived from an EMBL/GenBank/DDBJ whole genome shotgun (WGS) entry which is preliminary data.</text>
</comment>
<feature type="compositionally biased region" description="Low complexity" evidence="1">
    <location>
        <begin position="516"/>
        <end position="528"/>
    </location>
</feature>
<feature type="region of interest" description="Disordered" evidence="1">
    <location>
        <begin position="714"/>
        <end position="738"/>
    </location>
</feature>
<dbReference type="RefSeq" id="XP_028875211.1">
    <property type="nucleotide sequence ID" value="XM_029019804.1"/>
</dbReference>